<evidence type="ECO:0000256" key="4">
    <source>
        <dbReference type="ARBA" id="ARBA00022475"/>
    </source>
</evidence>
<dbReference type="InterPro" id="IPR004358">
    <property type="entry name" value="Sig_transdc_His_kin-like_C"/>
</dbReference>
<dbReference type="EC" id="2.7.13.3" evidence="3"/>
<name>A0A6N2U751_9FIRM</name>
<evidence type="ECO:0000256" key="3">
    <source>
        <dbReference type="ARBA" id="ARBA00012438"/>
    </source>
</evidence>
<feature type="transmembrane region" description="Helical" evidence="11">
    <location>
        <begin position="36"/>
        <end position="55"/>
    </location>
</feature>
<dbReference type="GO" id="GO:0016036">
    <property type="term" value="P:cellular response to phosphate starvation"/>
    <property type="evidence" value="ECO:0007669"/>
    <property type="project" value="TreeGrafter"/>
</dbReference>
<evidence type="ECO:0000259" key="12">
    <source>
        <dbReference type="PROSITE" id="PS50109"/>
    </source>
</evidence>
<feature type="transmembrane region" description="Helical" evidence="11">
    <location>
        <begin position="12"/>
        <end position="30"/>
    </location>
</feature>
<protein>
    <recommendedName>
        <fullName evidence="3">histidine kinase</fullName>
        <ecNumber evidence="3">2.7.13.3</ecNumber>
    </recommendedName>
</protein>
<evidence type="ECO:0000256" key="10">
    <source>
        <dbReference type="ARBA" id="ARBA00023136"/>
    </source>
</evidence>
<dbReference type="InterPro" id="IPR036890">
    <property type="entry name" value="HATPase_C_sf"/>
</dbReference>
<keyword evidence="6 11" id="KW-0812">Transmembrane</keyword>
<dbReference type="EMBL" id="CACRST010000018">
    <property type="protein sequence ID" value="VYT13259.1"/>
    <property type="molecule type" value="Genomic_DNA"/>
</dbReference>
<proteinExistence type="predicted"/>
<evidence type="ECO:0000256" key="2">
    <source>
        <dbReference type="ARBA" id="ARBA00004651"/>
    </source>
</evidence>
<sequence>MRDYLRKMWKTILLFLVFCGLFASVFWLYGYPAEPVIYGVLLCLTVGAASFLYGWNKFCKKKQQLLRLREILPLELEQLPEPEDKCEELFQEMLHRLNYLRMESEKKRLGSYQEMTDYYTMWVHQIKTPISALRLLLSEDKQKNKAAINELFRVEEYVEMVLGYLRTEDISSDIRFQSCSLDAVIREQIHKYASVFIGRKLKLDYQGIQEQALTDPKWLGFVIGQCLSNALKYTKTGEIRIEMCPSRPHTLVIQDTGVGISPEDLPRVFEKGFTGCNGRREEHSTGIGLYLCKKIMKKLNHEISVESKPGQGTTVYLSLGRRDVEIF</sequence>
<reference evidence="13" key="1">
    <citation type="submission" date="2019-11" db="EMBL/GenBank/DDBJ databases">
        <authorList>
            <person name="Feng L."/>
        </authorList>
    </citation>
    <scope>NUCLEOTIDE SEQUENCE</scope>
    <source>
        <strain evidence="13">BgluceraseaLFYP119</strain>
    </source>
</reference>
<keyword evidence="5 13" id="KW-0808">Transferase</keyword>
<dbReference type="InterPro" id="IPR050351">
    <property type="entry name" value="BphY/WalK/GraS-like"/>
</dbReference>
<keyword evidence="8 11" id="KW-1133">Transmembrane helix</keyword>
<dbReference type="GO" id="GO:0004721">
    <property type="term" value="F:phosphoprotein phosphatase activity"/>
    <property type="evidence" value="ECO:0007669"/>
    <property type="project" value="TreeGrafter"/>
</dbReference>
<dbReference type="InterPro" id="IPR005467">
    <property type="entry name" value="His_kinase_dom"/>
</dbReference>
<evidence type="ECO:0000256" key="9">
    <source>
        <dbReference type="ARBA" id="ARBA00023012"/>
    </source>
</evidence>
<evidence type="ECO:0000313" key="13">
    <source>
        <dbReference type="EMBL" id="VYT13259.1"/>
    </source>
</evidence>
<dbReference type="AlphaFoldDB" id="A0A6N2U751"/>
<dbReference type="InterPro" id="IPR003594">
    <property type="entry name" value="HATPase_dom"/>
</dbReference>
<dbReference type="SMART" id="SM00387">
    <property type="entry name" value="HATPase_c"/>
    <property type="match status" value="1"/>
</dbReference>
<dbReference type="PROSITE" id="PS50109">
    <property type="entry name" value="HIS_KIN"/>
    <property type="match status" value="1"/>
</dbReference>
<dbReference type="SUPFAM" id="SSF55874">
    <property type="entry name" value="ATPase domain of HSP90 chaperone/DNA topoisomerase II/histidine kinase"/>
    <property type="match status" value="1"/>
</dbReference>
<keyword evidence="7 13" id="KW-0418">Kinase</keyword>
<evidence type="ECO:0000256" key="6">
    <source>
        <dbReference type="ARBA" id="ARBA00022692"/>
    </source>
</evidence>
<dbReference type="GO" id="GO:0005886">
    <property type="term" value="C:plasma membrane"/>
    <property type="evidence" value="ECO:0007669"/>
    <property type="project" value="UniProtKB-SubCell"/>
</dbReference>
<dbReference type="PRINTS" id="PR00344">
    <property type="entry name" value="BCTRLSENSOR"/>
</dbReference>
<dbReference type="Gene3D" id="3.30.565.10">
    <property type="entry name" value="Histidine kinase-like ATPase, C-terminal domain"/>
    <property type="match status" value="1"/>
</dbReference>
<feature type="domain" description="Histidine kinase" evidence="12">
    <location>
        <begin position="121"/>
        <end position="323"/>
    </location>
</feature>
<evidence type="ECO:0000256" key="5">
    <source>
        <dbReference type="ARBA" id="ARBA00022679"/>
    </source>
</evidence>
<accession>A0A6N2U751</accession>
<dbReference type="GO" id="GO:0000155">
    <property type="term" value="F:phosphorelay sensor kinase activity"/>
    <property type="evidence" value="ECO:0007669"/>
    <property type="project" value="TreeGrafter"/>
</dbReference>
<keyword evidence="4" id="KW-1003">Cell membrane</keyword>
<comment type="catalytic activity">
    <reaction evidence="1">
        <text>ATP + protein L-histidine = ADP + protein N-phospho-L-histidine.</text>
        <dbReference type="EC" id="2.7.13.3"/>
    </reaction>
</comment>
<evidence type="ECO:0000256" key="8">
    <source>
        <dbReference type="ARBA" id="ARBA00022989"/>
    </source>
</evidence>
<evidence type="ECO:0000256" key="11">
    <source>
        <dbReference type="SAM" id="Phobius"/>
    </source>
</evidence>
<gene>
    <name evidence="13" type="primary">graS</name>
    <name evidence="13" type="ORF">BGLFYP119_01934</name>
</gene>
<evidence type="ECO:0000256" key="1">
    <source>
        <dbReference type="ARBA" id="ARBA00000085"/>
    </source>
</evidence>
<keyword evidence="10 11" id="KW-0472">Membrane</keyword>
<organism evidence="13">
    <name type="scientific">Blautia glucerasea</name>
    <dbReference type="NCBI Taxonomy" id="536633"/>
    <lineage>
        <taxon>Bacteria</taxon>
        <taxon>Bacillati</taxon>
        <taxon>Bacillota</taxon>
        <taxon>Clostridia</taxon>
        <taxon>Lachnospirales</taxon>
        <taxon>Lachnospiraceae</taxon>
        <taxon>Blautia</taxon>
    </lineage>
</organism>
<dbReference type="Pfam" id="PF02518">
    <property type="entry name" value="HATPase_c"/>
    <property type="match status" value="1"/>
</dbReference>
<dbReference type="PANTHER" id="PTHR45453:SF2">
    <property type="entry name" value="HISTIDINE KINASE"/>
    <property type="match status" value="1"/>
</dbReference>
<dbReference type="PANTHER" id="PTHR45453">
    <property type="entry name" value="PHOSPHATE REGULON SENSOR PROTEIN PHOR"/>
    <property type="match status" value="1"/>
</dbReference>
<keyword evidence="9" id="KW-0902">Two-component regulatory system</keyword>
<comment type="subcellular location">
    <subcellularLocation>
        <location evidence="2">Cell membrane</location>
        <topology evidence="2">Multi-pass membrane protein</topology>
    </subcellularLocation>
</comment>
<evidence type="ECO:0000256" key="7">
    <source>
        <dbReference type="ARBA" id="ARBA00022777"/>
    </source>
</evidence>